<sequence>MSTKLLLLIPCLCVGAISLRWINKDSSIKPLKAQLADLQQQLQGFDELKEEFVRHRIELSWEEQHLTEIEDQKKQLQTNIIHMAEDINKRHKRKQEQSERWLSAWQDKVKGGDPEKIRQQLENSLAAERIKVNEAREKNAALKGLLYDLKSLLPDEKTNST</sequence>
<keyword evidence="1" id="KW-0175">Coiled coil</keyword>
<gene>
    <name evidence="3" type="ORF">ACHAWO_005954</name>
</gene>
<feature type="signal peptide" evidence="2">
    <location>
        <begin position="1"/>
        <end position="18"/>
    </location>
</feature>
<comment type="caution">
    <text evidence="3">The sequence shown here is derived from an EMBL/GenBank/DDBJ whole genome shotgun (WGS) entry which is preliminary data.</text>
</comment>
<keyword evidence="2" id="KW-0732">Signal</keyword>
<evidence type="ECO:0000313" key="3">
    <source>
        <dbReference type="EMBL" id="KAL3777535.1"/>
    </source>
</evidence>
<accession>A0ABD3NNA4</accession>
<organism evidence="3 4">
    <name type="scientific">Cyclotella atomus</name>
    <dbReference type="NCBI Taxonomy" id="382360"/>
    <lineage>
        <taxon>Eukaryota</taxon>
        <taxon>Sar</taxon>
        <taxon>Stramenopiles</taxon>
        <taxon>Ochrophyta</taxon>
        <taxon>Bacillariophyta</taxon>
        <taxon>Coscinodiscophyceae</taxon>
        <taxon>Thalassiosirophycidae</taxon>
        <taxon>Stephanodiscales</taxon>
        <taxon>Stephanodiscaceae</taxon>
        <taxon>Cyclotella</taxon>
    </lineage>
</organism>
<name>A0ABD3NNA4_9STRA</name>
<dbReference type="Proteomes" id="UP001530400">
    <property type="component" value="Unassembled WGS sequence"/>
</dbReference>
<dbReference type="EMBL" id="JALLPJ020001038">
    <property type="protein sequence ID" value="KAL3777535.1"/>
    <property type="molecule type" value="Genomic_DNA"/>
</dbReference>
<proteinExistence type="predicted"/>
<dbReference type="AlphaFoldDB" id="A0ABD3NNA4"/>
<protein>
    <submittedName>
        <fullName evidence="3">Uncharacterized protein</fullName>
    </submittedName>
</protein>
<evidence type="ECO:0000256" key="2">
    <source>
        <dbReference type="SAM" id="SignalP"/>
    </source>
</evidence>
<evidence type="ECO:0000256" key="1">
    <source>
        <dbReference type="SAM" id="Coils"/>
    </source>
</evidence>
<reference evidence="3 4" key="1">
    <citation type="submission" date="2024-10" db="EMBL/GenBank/DDBJ databases">
        <title>Updated reference genomes for cyclostephanoid diatoms.</title>
        <authorList>
            <person name="Roberts W.R."/>
            <person name="Alverson A.J."/>
        </authorList>
    </citation>
    <scope>NUCLEOTIDE SEQUENCE [LARGE SCALE GENOMIC DNA]</scope>
    <source>
        <strain evidence="3 4">AJA010-31</strain>
    </source>
</reference>
<keyword evidence="4" id="KW-1185">Reference proteome</keyword>
<feature type="chain" id="PRO_5044862255" evidence="2">
    <location>
        <begin position="19"/>
        <end position="161"/>
    </location>
</feature>
<evidence type="ECO:0000313" key="4">
    <source>
        <dbReference type="Proteomes" id="UP001530400"/>
    </source>
</evidence>
<feature type="coiled-coil region" evidence="1">
    <location>
        <begin position="59"/>
        <end position="86"/>
    </location>
</feature>